<dbReference type="GO" id="GO:0005509">
    <property type="term" value="F:calcium ion binding"/>
    <property type="evidence" value="ECO:0007669"/>
    <property type="project" value="InterPro"/>
</dbReference>
<protein>
    <recommendedName>
        <fullName evidence="4">Transglutaminase-like domain-containing protein</fullName>
    </recommendedName>
</protein>
<keyword evidence="3" id="KW-0732">Signal</keyword>
<gene>
    <name evidence="5" type="ORF">CEK71_20910</name>
</gene>
<dbReference type="KEGG" id="mpsy:CEK71_20910"/>
<feature type="signal peptide" evidence="3">
    <location>
        <begin position="1"/>
        <end position="25"/>
    </location>
</feature>
<evidence type="ECO:0000259" key="4">
    <source>
        <dbReference type="Pfam" id="PF01841"/>
    </source>
</evidence>
<feature type="coiled-coil region" evidence="1">
    <location>
        <begin position="110"/>
        <end position="137"/>
    </location>
</feature>
<dbReference type="Proteomes" id="UP000197019">
    <property type="component" value="Chromosome"/>
</dbReference>
<keyword evidence="6" id="KW-1185">Reference proteome</keyword>
<dbReference type="SUPFAM" id="SSF54001">
    <property type="entry name" value="Cysteine proteinases"/>
    <property type="match status" value="1"/>
</dbReference>
<dbReference type="InterPro" id="IPR013783">
    <property type="entry name" value="Ig-like_fold"/>
</dbReference>
<dbReference type="InterPro" id="IPR038765">
    <property type="entry name" value="Papain-like_cys_pep_sf"/>
</dbReference>
<dbReference type="Gene3D" id="3.10.620.30">
    <property type="match status" value="1"/>
</dbReference>
<feature type="domain" description="Transglutaminase-like" evidence="4">
    <location>
        <begin position="250"/>
        <end position="386"/>
    </location>
</feature>
<dbReference type="Pfam" id="PF01841">
    <property type="entry name" value="Transglut_core"/>
    <property type="match status" value="1"/>
</dbReference>
<evidence type="ECO:0000313" key="6">
    <source>
        <dbReference type="Proteomes" id="UP000197019"/>
    </source>
</evidence>
<dbReference type="Gene3D" id="2.60.40.10">
    <property type="entry name" value="Immunoglobulins"/>
    <property type="match status" value="1"/>
</dbReference>
<dbReference type="AlphaFoldDB" id="A0A1Z4C4B8"/>
<dbReference type="InterPro" id="IPR002931">
    <property type="entry name" value="Transglutaminase-like"/>
</dbReference>
<name>A0A1Z4C4B8_9GAMM</name>
<feature type="chain" id="PRO_5012080013" description="Transglutaminase-like domain-containing protein" evidence="3">
    <location>
        <begin position="26"/>
        <end position="1173"/>
    </location>
</feature>
<keyword evidence="1" id="KW-0175">Coiled coil</keyword>
<dbReference type="InterPro" id="IPR015919">
    <property type="entry name" value="Cadherin-like_sf"/>
</dbReference>
<dbReference type="EMBL" id="CP022129">
    <property type="protein sequence ID" value="ASF48324.1"/>
    <property type="molecule type" value="Genomic_DNA"/>
</dbReference>
<evidence type="ECO:0000256" key="3">
    <source>
        <dbReference type="SAM" id="SignalP"/>
    </source>
</evidence>
<evidence type="ECO:0000313" key="5">
    <source>
        <dbReference type="EMBL" id="ASF48324.1"/>
    </source>
</evidence>
<reference evidence="5 6" key="1">
    <citation type="submission" date="2017-06" db="EMBL/GenBank/DDBJ databases">
        <title>Genome Sequencing of the methanotroph Methylovulum psychrotolerants str. HV10-M2 isolated from a high-altitude environment.</title>
        <authorList>
            <person name="Mateos-Rivera A."/>
        </authorList>
    </citation>
    <scope>NUCLEOTIDE SEQUENCE [LARGE SCALE GENOMIC DNA]</scope>
    <source>
        <strain evidence="5 6">HV10_M2</strain>
    </source>
</reference>
<dbReference type="PANTHER" id="PTHR33490">
    <property type="entry name" value="BLR5614 PROTEIN-RELATED"/>
    <property type="match status" value="1"/>
</dbReference>
<dbReference type="PANTHER" id="PTHR33490:SF3">
    <property type="entry name" value="CONSERVED INTEGRAL MEMBRANE PROTEIN"/>
    <property type="match status" value="1"/>
</dbReference>
<organism evidence="5 6">
    <name type="scientific">Methylovulum psychrotolerans</name>
    <dbReference type="NCBI Taxonomy" id="1704499"/>
    <lineage>
        <taxon>Bacteria</taxon>
        <taxon>Pseudomonadati</taxon>
        <taxon>Pseudomonadota</taxon>
        <taxon>Gammaproteobacteria</taxon>
        <taxon>Methylococcales</taxon>
        <taxon>Methylococcaceae</taxon>
        <taxon>Methylovulum</taxon>
    </lineage>
</organism>
<dbReference type="RefSeq" id="WP_088621194.1">
    <property type="nucleotide sequence ID" value="NZ_CP022129.1"/>
</dbReference>
<evidence type="ECO:0000256" key="2">
    <source>
        <dbReference type="SAM" id="MobiDB-lite"/>
    </source>
</evidence>
<evidence type="ECO:0000256" key="1">
    <source>
        <dbReference type="SAM" id="Coils"/>
    </source>
</evidence>
<sequence>MSGTRTLSAMTLFFFVWMTLYPAMAAAVAAVPAPSVTPAVAQPAPDTLESLRGLSQHAHAKTEAGEDSGTEVKQLLQHAAQLDGEQQRAEAGFAADRQHLEERHLPDIIRERHAQALADYRANMQQLRQQLTDFKAAHDRKDAAAARRHLKSLAQFLDNAQKHRQHLPFDADNLPSVIPNRKTRAPKTSRRDLDGILHPPKPVAVAANELTPGMLATDDPGPTPTATDLAATEDAPLSTAVKAQAAALHNNPVAIYNWVRNTVEFQPTYGGIQNADQTLQTRRGNAADTASLLVALLRAANIPARYAYGTVQIPAAQVMNWVGSVGTPEAAQSLLNQGGIPNSAVVSGGVITAFKLEHVWVEAFVDYFPSRGAVNKVGDTWVPLDASFKQRGDQNGLDLTAAVPLNAQAVTDTAKAAAQCGADSAQALDSAPVADAFADYSLRLNRYLAAQSPDLSLTDILGTHTITAARYPILLGSLPYATVSQATVTATYPDSLRWRLRYAVYASELERGQNRPALILDNSLAALGGQRVTLSFTPATAADQSALDSFMPAPHPDGSPIEAAEFPAGLPGYLIHVRAELKVGGTTVASGGDFQLGQPLLGSLGHFDPAAAVWHDRPHALSAGEYHALAIDGAGIAAAQLDALAQTAAATVDKAGQGDFSAADRDSLVGGYLHQAVLADFALADAHNALAADAAAIAAVPLPSYGRAALQLAPTLLFGSVRQARFLGTALHADRRAASLAPKTATSLPLPAYQRQSLQRASADSQQILQRLLTDSQRPGESVSAVKALATAIRQGIPLLGLDSTNAAAQLPQLGLDDSTKTDLANAVNSGFQALAQQTPVTLGGYVGGGYRLDNPQTGAGAYRLSTEQAGGADGLLFGNAGLGYLSMASAQQAAATATPALQAAHDLDSQLAALLPDRTGASQLRWSTYPAQSGIVSALFLTQLANQPYRDACDQATAFLAADLAAAAGLPANAANHPLAIISAPLTATAANQPYRYPVQATDSDGDPLSYRLSAAPGGMTVGSDGLLAWDNPVPGNYPIRLRVDDGQAYTEQTYTLSVGAAPATPNVQVSVSPAVANPGDSILVNITVLGGDLSQASLSVDGVAQALDSKGQARLSAAASGTHLLVASLGGVSQQSQYSVRAPGDSTALVQSEGGMLLDYSNGEPWNPKHF</sequence>
<dbReference type="OrthoDB" id="5560794at2"/>
<accession>A0A1Z4C4B8</accession>
<dbReference type="GO" id="GO:0016020">
    <property type="term" value="C:membrane"/>
    <property type="evidence" value="ECO:0007669"/>
    <property type="project" value="InterPro"/>
</dbReference>
<dbReference type="SUPFAM" id="SSF49313">
    <property type="entry name" value="Cadherin-like"/>
    <property type="match status" value="1"/>
</dbReference>
<feature type="region of interest" description="Disordered" evidence="2">
    <location>
        <begin position="170"/>
        <end position="199"/>
    </location>
</feature>
<proteinExistence type="predicted"/>